<keyword evidence="2" id="KW-0808">Transferase</keyword>
<dbReference type="Pfam" id="PF00685">
    <property type="entry name" value="Sulfotransfer_1"/>
    <property type="match status" value="1"/>
</dbReference>
<dbReference type="InterPro" id="IPR027417">
    <property type="entry name" value="P-loop_NTPase"/>
</dbReference>
<dbReference type="Gene3D" id="3.40.50.300">
    <property type="entry name" value="P-loop containing nucleotide triphosphate hydrolases"/>
    <property type="match status" value="1"/>
</dbReference>
<comment type="similarity">
    <text evidence="1">Belongs to the sulfotransferase 1 family.</text>
</comment>
<dbReference type="Proteomes" id="UP000735302">
    <property type="component" value="Unassembled WGS sequence"/>
</dbReference>
<name>A0AAV4APS1_9GAST</name>
<organism evidence="4 5">
    <name type="scientific">Plakobranchus ocellatus</name>
    <dbReference type="NCBI Taxonomy" id="259542"/>
    <lineage>
        <taxon>Eukaryota</taxon>
        <taxon>Metazoa</taxon>
        <taxon>Spiralia</taxon>
        <taxon>Lophotrochozoa</taxon>
        <taxon>Mollusca</taxon>
        <taxon>Gastropoda</taxon>
        <taxon>Heterobranchia</taxon>
        <taxon>Euthyneura</taxon>
        <taxon>Panpulmonata</taxon>
        <taxon>Sacoglossa</taxon>
        <taxon>Placobranchoidea</taxon>
        <taxon>Plakobranchidae</taxon>
        <taxon>Plakobranchus</taxon>
    </lineage>
</organism>
<protein>
    <submittedName>
        <fullName evidence="4">Sulfotransferase 1c2a-like</fullName>
    </submittedName>
</protein>
<dbReference type="AlphaFoldDB" id="A0AAV4APS1"/>
<dbReference type="EMBL" id="BLXT01004129">
    <property type="protein sequence ID" value="GFO09799.1"/>
    <property type="molecule type" value="Genomic_DNA"/>
</dbReference>
<dbReference type="InterPro" id="IPR000863">
    <property type="entry name" value="Sulfotransferase_dom"/>
</dbReference>
<dbReference type="SUPFAM" id="SSF52540">
    <property type="entry name" value="P-loop containing nucleoside triphosphate hydrolases"/>
    <property type="match status" value="1"/>
</dbReference>
<evidence type="ECO:0000256" key="1">
    <source>
        <dbReference type="ARBA" id="ARBA00005771"/>
    </source>
</evidence>
<gene>
    <name evidence="4" type="ORF">PoB_003630400</name>
</gene>
<sequence length="301" mass="35089">MSVPTDLGPIAISYKRHLPFGDNAGIKDRQGKHINLTYHEGRYLSPFQPQYFEYSRNAEIRPDDILVCGYGKTGCHWVWETLNMIQKGKGQYSDLGKAAAFLEFCSPELYNSLPSPRILNTHNPFDWLPEKVRTYKNKIIFTTRNPKDVAVSLYNHQINLPEIYNYDGEFADWFELFLDGKVDCGEYTSYHLEWLQALQENPDHPILIIRYEECIQDFPGHIRKIADFIESPLTEEQLKEIAEAINFKAMKKHFEAMPMSKLIRKGQVGDWRNWLTSDQSAELDKRSEKLKGTIFEPQFEV</sequence>
<accession>A0AAV4APS1</accession>
<dbReference type="PANTHER" id="PTHR11783">
    <property type="entry name" value="SULFOTRANSFERASE SULT"/>
    <property type="match status" value="1"/>
</dbReference>
<evidence type="ECO:0000256" key="2">
    <source>
        <dbReference type="ARBA" id="ARBA00022679"/>
    </source>
</evidence>
<feature type="domain" description="Sulfotransferase" evidence="3">
    <location>
        <begin position="62"/>
        <end position="289"/>
    </location>
</feature>
<reference evidence="4 5" key="1">
    <citation type="journal article" date="2021" name="Elife">
        <title>Chloroplast acquisition without the gene transfer in kleptoplastic sea slugs, Plakobranchus ocellatus.</title>
        <authorList>
            <person name="Maeda T."/>
            <person name="Takahashi S."/>
            <person name="Yoshida T."/>
            <person name="Shimamura S."/>
            <person name="Takaki Y."/>
            <person name="Nagai Y."/>
            <person name="Toyoda A."/>
            <person name="Suzuki Y."/>
            <person name="Arimoto A."/>
            <person name="Ishii H."/>
            <person name="Satoh N."/>
            <person name="Nishiyama T."/>
            <person name="Hasebe M."/>
            <person name="Maruyama T."/>
            <person name="Minagawa J."/>
            <person name="Obokata J."/>
            <person name="Shigenobu S."/>
        </authorList>
    </citation>
    <scope>NUCLEOTIDE SEQUENCE [LARGE SCALE GENOMIC DNA]</scope>
</reference>
<proteinExistence type="inferred from homology"/>
<evidence type="ECO:0000259" key="3">
    <source>
        <dbReference type="Pfam" id="PF00685"/>
    </source>
</evidence>
<comment type="caution">
    <text evidence="4">The sequence shown here is derived from an EMBL/GenBank/DDBJ whole genome shotgun (WGS) entry which is preliminary data.</text>
</comment>
<keyword evidence="5" id="KW-1185">Reference proteome</keyword>
<evidence type="ECO:0000313" key="5">
    <source>
        <dbReference type="Proteomes" id="UP000735302"/>
    </source>
</evidence>
<evidence type="ECO:0000313" key="4">
    <source>
        <dbReference type="EMBL" id="GFO09799.1"/>
    </source>
</evidence>
<dbReference type="GO" id="GO:0008146">
    <property type="term" value="F:sulfotransferase activity"/>
    <property type="evidence" value="ECO:0007669"/>
    <property type="project" value="InterPro"/>
</dbReference>